<sequence>MSSIPRKFHWRAWHVLLAASLLALLFLGMRGLWDPDEGRYTNVALTMLDSGNWLIPQRTDGIGHWTKPPLVYWAIATSIATFGANTWAARLPSALAYLLCVWLVRQISARLIPDRRNETALLFATMFMAAGASQLITTDFLLAACETLAVCGFVCARFGDPATWQRRGWWLAMWLGFGLAFLTKGPPGLLPALALIAFALWVREPGRPRDIPVQVVGVLLFAVVALPWYLVVTQRTPGLLHYFTGSEVVDRVASDVHRRNGEWYGWLLVYGPTLLIGALPWTWYVLRWFGSLPASFRRWWRNAAIRRAEAGDVLVALWILLPLLVFCLSRSRLPLYVLPLFPALAIAAMRMRRGPALPNWWWMVALVIAMKVGSLLIPATLDVRTFVGEIHKRAGDAPVKRVVFIDDTQRYALHLYLGLPARIERVSMDAPPQARFNPDFDRTAAEELARFRGDPGVLWVTKLRHWPQVQQWMTDHGAHAIQLGDAFAEYPQDIGKDGTPKPDDARVMFRVE</sequence>
<evidence type="ECO:0000256" key="8">
    <source>
        <dbReference type="SAM" id="Phobius"/>
    </source>
</evidence>
<dbReference type="PANTHER" id="PTHR33908:SF3">
    <property type="entry name" value="UNDECAPRENYL PHOSPHATE-ALPHA-4-AMINO-4-DEOXY-L-ARABINOSE ARABINOSYL TRANSFERASE"/>
    <property type="match status" value="1"/>
</dbReference>
<evidence type="ECO:0000256" key="5">
    <source>
        <dbReference type="ARBA" id="ARBA00022692"/>
    </source>
</evidence>
<dbReference type="InterPro" id="IPR038731">
    <property type="entry name" value="RgtA/B/C-like"/>
</dbReference>
<dbReference type="AlphaFoldDB" id="A0A2K1Q0X3"/>
<dbReference type="InterPro" id="IPR050297">
    <property type="entry name" value="LipidA_mod_glycosyltrf_83"/>
</dbReference>
<evidence type="ECO:0000256" key="7">
    <source>
        <dbReference type="ARBA" id="ARBA00023136"/>
    </source>
</evidence>
<reference evidence="10 11" key="1">
    <citation type="submission" date="2017-08" db="EMBL/GenBank/DDBJ databases">
        <title>Lysobacter sylvestris genome.</title>
        <authorList>
            <person name="Zhang D.-C."/>
            <person name="Albuquerque L."/>
            <person name="Franca L."/>
            <person name="Froufe H.J.C."/>
            <person name="Barroso C."/>
            <person name="Egas C."/>
            <person name="Da Costa M."/>
            <person name="Margesin R."/>
        </authorList>
    </citation>
    <scope>NUCLEOTIDE SEQUENCE [LARGE SCALE GENOMIC DNA]</scope>
    <source>
        <strain evidence="10 11">AM20-91</strain>
    </source>
</reference>
<dbReference type="GO" id="GO:0009103">
    <property type="term" value="P:lipopolysaccharide biosynthetic process"/>
    <property type="evidence" value="ECO:0007669"/>
    <property type="project" value="TreeGrafter"/>
</dbReference>
<feature type="transmembrane region" description="Helical" evidence="8">
    <location>
        <begin position="310"/>
        <end position="327"/>
    </location>
</feature>
<dbReference type="GO" id="GO:0000030">
    <property type="term" value="F:mannosyltransferase activity"/>
    <property type="evidence" value="ECO:0007669"/>
    <property type="project" value="InterPro"/>
</dbReference>
<dbReference type="GO" id="GO:0016763">
    <property type="term" value="F:pentosyltransferase activity"/>
    <property type="evidence" value="ECO:0007669"/>
    <property type="project" value="TreeGrafter"/>
</dbReference>
<keyword evidence="5 8" id="KW-0812">Transmembrane</keyword>
<evidence type="ECO:0000313" key="10">
    <source>
        <dbReference type="EMBL" id="PNS08695.1"/>
    </source>
</evidence>
<keyword evidence="3 10" id="KW-0328">Glycosyltransferase</keyword>
<evidence type="ECO:0000313" key="11">
    <source>
        <dbReference type="Proteomes" id="UP000236220"/>
    </source>
</evidence>
<comment type="caution">
    <text evidence="10">The sequence shown here is derived from an EMBL/GenBank/DDBJ whole genome shotgun (WGS) entry which is preliminary data.</text>
</comment>
<gene>
    <name evidence="10" type="ORF">Lysil_0324</name>
</gene>
<feature type="transmembrane region" description="Helical" evidence="8">
    <location>
        <begin position="361"/>
        <end position="381"/>
    </location>
</feature>
<protein>
    <submittedName>
        <fullName evidence="10">Dolichyl-phosphate-mannose-protein mannosyltransferase</fullName>
    </submittedName>
</protein>
<feature type="domain" description="Glycosyltransferase RgtA/B/C/D-like" evidence="9">
    <location>
        <begin position="67"/>
        <end position="228"/>
    </location>
</feature>
<feature type="transmembrane region" description="Helical" evidence="8">
    <location>
        <begin position="263"/>
        <end position="289"/>
    </location>
</feature>
<proteinExistence type="predicted"/>
<dbReference type="Pfam" id="PF13231">
    <property type="entry name" value="PMT_2"/>
    <property type="match status" value="1"/>
</dbReference>
<dbReference type="EMBL" id="NPZB01000001">
    <property type="protein sequence ID" value="PNS08695.1"/>
    <property type="molecule type" value="Genomic_DNA"/>
</dbReference>
<keyword evidence="4 10" id="KW-0808">Transferase</keyword>
<dbReference type="GO" id="GO:0005886">
    <property type="term" value="C:plasma membrane"/>
    <property type="evidence" value="ECO:0007669"/>
    <property type="project" value="UniProtKB-SubCell"/>
</dbReference>
<feature type="transmembrane region" description="Helical" evidence="8">
    <location>
        <begin position="171"/>
        <end position="201"/>
    </location>
</feature>
<feature type="transmembrane region" description="Helical" evidence="8">
    <location>
        <begin position="12"/>
        <end position="33"/>
    </location>
</feature>
<keyword evidence="7 8" id="KW-0472">Membrane</keyword>
<evidence type="ECO:0000259" key="9">
    <source>
        <dbReference type="Pfam" id="PF13231"/>
    </source>
</evidence>
<evidence type="ECO:0000256" key="6">
    <source>
        <dbReference type="ARBA" id="ARBA00022989"/>
    </source>
</evidence>
<dbReference type="GO" id="GO:0006493">
    <property type="term" value="P:protein O-linked glycosylation"/>
    <property type="evidence" value="ECO:0007669"/>
    <property type="project" value="InterPro"/>
</dbReference>
<feature type="transmembrane region" description="Helical" evidence="8">
    <location>
        <begin position="70"/>
        <end position="88"/>
    </location>
</feature>
<dbReference type="PANTHER" id="PTHR33908">
    <property type="entry name" value="MANNOSYLTRANSFERASE YKCB-RELATED"/>
    <property type="match status" value="1"/>
</dbReference>
<keyword evidence="6 8" id="KW-1133">Transmembrane helix</keyword>
<comment type="subcellular location">
    <subcellularLocation>
        <location evidence="1">Cell membrane</location>
        <topology evidence="1">Multi-pass membrane protein</topology>
    </subcellularLocation>
</comment>
<evidence type="ECO:0000256" key="1">
    <source>
        <dbReference type="ARBA" id="ARBA00004651"/>
    </source>
</evidence>
<evidence type="ECO:0000256" key="2">
    <source>
        <dbReference type="ARBA" id="ARBA00022475"/>
    </source>
</evidence>
<name>A0A2K1Q0X3_9GAMM</name>
<keyword evidence="11" id="KW-1185">Reference proteome</keyword>
<dbReference type="RefSeq" id="WP_165782341.1">
    <property type="nucleotide sequence ID" value="NZ_NPZB01000001.1"/>
</dbReference>
<feature type="transmembrane region" description="Helical" evidence="8">
    <location>
        <begin position="213"/>
        <end position="231"/>
    </location>
</feature>
<keyword evidence="2" id="KW-1003">Cell membrane</keyword>
<dbReference type="Proteomes" id="UP000236220">
    <property type="component" value="Unassembled WGS sequence"/>
</dbReference>
<evidence type="ECO:0000256" key="3">
    <source>
        <dbReference type="ARBA" id="ARBA00022676"/>
    </source>
</evidence>
<evidence type="ECO:0000256" key="4">
    <source>
        <dbReference type="ARBA" id="ARBA00022679"/>
    </source>
</evidence>
<dbReference type="GO" id="GO:0010041">
    <property type="term" value="P:response to iron(III) ion"/>
    <property type="evidence" value="ECO:0007669"/>
    <property type="project" value="TreeGrafter"/>
</dbReference>
<accession>A0A2K1Q0X3</accession>
<feature type="transmembrane region" description="Helical" evidence="8">
    <location>
        <begin position="333"/>
        <end position="349"/>
    </location>
</feature>
<organism evidence="10 11">
    <name type="scientific">Solilutibacter silvestris</name>
    <dbReference type="NCBI Taxonomy" id="1645665"/>
    <lineage>
        <taxon>Bacteria</taxon>
        <taxon>Pseudomonadati</taxon>
        <taxon>Pseudomonadota</taxon>
        <taxon>Gammaproteobacteria</taxon>
        <taxon>Lysobacterales</taxon>
        <taxon>Lysobacteraceae</taxon>
        <taxon>Solilutibacter</taxon>
    </lineage>
</organism>